<evidence type="ECO:0000313" key="2">
    <source>
        <dbReference type="Proteomes" id="UP000199701"/>
    </source>
</evidence>
<sequence>MLKIVGSILIITGSFAWGYMKCVNAKDRITQLNTIKKVMIMLRGEIKYAGTALPDALESISNRIAMVFAKDFFLNVSKELNQMSEKNFKTIWYENTNKYLKTSALNITDLGQFKNLGDNLGYLDKDMHLNTIDLYLEHLNMDISLANGEIAQKCRVYKSVSLAVGVFITIIII</sequence>
<proteinExistence type="predicted"/>
<dbReference type="PIRSF" id="PIRSF021435">
    <property type="entry name" value="SpoIIIAB"/>
    <property type="match status" value="1"/>
</dbReference>
<dbReference type="AlphaFoldDB" id="A0A1I0RVD7"/>
<dbReference type="Pfam" id="PF09548">
    <property type="entry name" value="Spore_III_AB"/>
    <property type="match status" value="1"/>
</dbReference>
<organism evidence="1 2">
    <name type="scientific">[Clostridium] fimetarium</name>
    <dbReference type="NCBI Taxonomy" id="99656"/>
    <lineage>
        <taxon>Bacteria</taxon>
        <taxon>Bacillati</taxon>
        <taxon>Bacillota</taxon>
        <taxon>Clostridia</taxon>
        <taxon>Lachnospirales</taxon>
        <taxon>Lachnospiraceae</taxon>
    </lineage>
</organism>
<name>A0A1I0RVD7_9FIRM</name>
<accession>A0A1I0RVD7</accession>
<dbReference type="InterPro" id="IPR014198">
    <property type="entry name" value="Spore_III_AB"/>
</dbReference>
<reference evidence="1 2" key="1">
    <citation type="submission" date="2016-10" db="EMBL/GenBank/DDBJ databases">
        <authorList>
            <person name="de Groot N.N."/>
        </authorList>
    </citation>
    <scope>NUCLEOTIDE SEQUENCE [LARGE SCALE GENOMIC DNA]</scope>
    <source>
        <strain evidence="1 2">DSM 9179</strain>
    </source>
</reference>
<evidence type="ECO:0000313" key="1">
    <source>
        <dbReference type="EMBL" id="SEW45277.1"/>
    </source>
</evidence>
<dbReference type="Proteomes" id="UP000199701">
    <property type="component" value="Unassembled WGS sequence"/>
</dbReference>
<dbReference type="RefSeq" id="WP_170841512.1">
    <property type="nucleotide sequence ID" value="NZ_FOJI01000025.1"/>
</dbReference>
<protein>
    <submittedName>
        <fullName evidence="1">Stage III sporulation protein AB</fullName>
    </submittedName>
</protein>
<gene>
    <name evidence="1" type="ORF">SAMN05421659_12513</name>
</gene>
<dbReference type="STRING" id="99656.SAMN05421659_12513"/>
<keyword evidence="2" id="KW-1185">Reference proteome</keyword>
<dbReference type="EMBL" id="FOJI01000025">
    <property type="protein sequence ID" value="SEW45277.1"/>
    <property type="molecule type" value="Genomic_DNA"/>
</dbReference>